<dbReference type="GO" id="GO:0046685">
    <property type="term" value="P:response to arsenic-containing substance"/>
    <property type="evidence" value="ECO:0007669"/>
    <property type="project" value="UniProtKB-KW"/>
</dbReference>
<dbReference type="OrthoDB" id="8445932at2"/>
<keyword evidence="1" id="KW-0059">Arsenical resistance</keyword>
<evidence type="ECO:0000259" key="2">
    <source>
        <dbReference type="SMART" id="SM00226"/>
    </source>
</evidence>
<dbReference type="SUPFAM" id="SSF52788">
    <property type="entry name" value="Phosphotyrosine protein phosphatases I"/>
    <property type="match status" value="1"/>
</dbReference>
<dbReference type="PANTHER" id="PTHR43428">
    <property type="entry name" value="ARSENATE REDUCTASE"/>
    <property type="match status" value="1"/>
</dbReference>
<dbReference type="SMART" id="SM00226">
    <property type="entry name" value="LMWPc"/>
    <property type="match status" value="1"/>
</dbReference>
<dbReference type="EMBL" id="LMCB01000008">
    <property type="protein sequence ID" value="KZL20499.1"/>
    <property type="molecule type" value="Genomic_DNA"/>
</dbReference>
<dbReference type="Gene3D" id="3.40.50.2300">
    <property type="match status" value="1"/>
</dbReference>
<feature type="domain" description="Phosphotyrosine protein phosphatase I" evidence="2">
    <location>
        <begin position="4"/>
        <end position="138"/>
    </location>
</feature>
<keyword evidence="4" id="KW-1185">Reference proteome</keyword>
<name>A0A166A0U6_9HYPH</name>
<dbReference type="STRING" id="989403.SAMN05421798_102518"/>
<accession>A0A166A0U6</accession>
<dbReference type="AlphaFoldDB" id="A0A166A0U6"/>
<dbReference type="PANTHER" id="PTHR43428:SF1">
    <property type="entry name" value="ARSENATE REDUCTASE"/>
    <property type="match status" value="1"/>
</dbReference>
<organism evidence="3 4">
    <name type="scientific">Pseudovibrio axinellae</name>
    <dbReference type="NCBI Taxonomy" id="989403"/>
    <lineage>
        <taxon>Bacteria</taxon>
        <taxon>Pseudomonadati</taxon>
        <taxon>Pseudomonadota</taxon>
        <taxon>Alphaproteobacteria</taxon>
        <taxon>Hyphomicrobiales</taxon>
        <taxon>Stappiaceae</taxon>
        <taxon>Pseudovibrio</taxon>
    </lineage>
</organism>
<dbReference type="InterPro" id="IPR023485">
    <property type="entry name" value="Ptyr_pPase"/>
</dbReference>
<evidence type="ECO:0000313" key="4">
    <source>
        <dbReference type="Proteomes" id="UP000076577"/>
    </source>
</evidence>
<comment type="caution">
    <text evidence="3">The sequence shown here is derived from an EMBL/GenBank/DDBJ whole genome shotgun (WGS) entry which is preliminary data.</text>
</comment>
<evidence type="ECO:0000256" key="1">
    <source>
        <dbReference type="ARBA" id="ARBA00022849"/>
    </source>
</evidence>
<proteinExistence type="predicted"/>
<dbReference type="PATRIC" id="fig|989403.3.peg.1523"/>
<sequence length="152" mass="16882">MTMANILFVCVDNSFLSLIAEAYLNKTSMGELRAFSGGPLPREDMPALTKKVLFKNGMEEAGLHPKAWTIFSLPQAPQPDFVISLQPSSLLDKQPIWPGRAAKLNWHICIDDNMPRNIKEATDAFRKIKESIDLALSSKVFSGDSLSWRAAC</sequence>
<protein>
    <submittedName>
        <fullName evidence="3">Low molecular weight phosphotyrosine protein phosphatase</fullName>
    </submittedName>
</protein>
<reference evidence="3 4" key="1">
    <citation type="journal article" date="2016" name="Front. Microbiol.">
        <title>Comparative Genomic Analysis Reveals a Diverse Repertoire of Genes Involved in Prokaryote-Eukaryote Interactions within the Pseudovibrio Genus.</title>
        <authorList>
            <person name="Romano S."/>
            <person name="Fernandez-Guerra A."/>
            <person name="Reen F.J."/>
            <person name="Glockner F.O."/>
            <person name="Crowley S.P."/>
            <person name="O'Sullivan O."/>
            <person name="Cotter P.D."/>
            <person name="Adams C."/>
            <person name="Dobson A.D."/>
            <person name="O'Gara F."/>
        </authorList>
    </citation>
    <scope>NUCLEOTIDE SEQUENCE [LARGE SCALE GENOMIC DNA]</scope>
    <source>
        <strain evidence="3 4">Ad2</strain>
    </source>
</reference>
<dbReference type="InterPro" id="IPR036196">
    <property type="entry name" value="Ptyr_pPase_sf"/>
</dbReference>
<gene>
    <name evidence="3" type="ORF">PsAD2_01431</name>
</gene>
<dbReference type="Proteomes" id="UP000076577">
    <property type="component" value="Unassembled WGS sequence"/>
</dbReference>
<dbReference type="RefSeq" id="WP_068004369.1">
    <property type="nucleotide sequence ID" value="NZ_FOFM01000002.1"/>
</dbReference>
<evidence type="ECO:0000313" key="3">
    <source>
        <dbReference type="EMBL" id="KZL20499.1"/>
    </source>
</evidence>